<dbReference type="Proteomes" id="UP000325785">
    <property type="component" value="Chromosome"/>
</dbReference>
<accession>A0A0T5P268</accession>
<feature type="transmembrane region" description="Helical" evidence="1">
    <location>
        <begin position="110"/>
        <end position="135"/>
    </location>
</feature>
<dbReference type="KEGG" id="rid:RIdsm_00672"/>
<evidence type="ECO:0000313" key="4">
    <source>
        <dbReference type="Proteomes" id="UP000051401"/>
    </source>
</evidence>
<sequence>MVGNGDLTGFPTGASFEGDLADLIACPSCDLVYSIPDVTSHERAVCARCHTILISPRRKAGKQLIALSVTVLILIVAACAFPFLSIGAAGLHHDASILQTALAFSGSLSLLSLAVLFFIVVIPVIRLSLLIYVLAPIIRDRPPAPLARQAFALSEALVPWSMAEIFAIGCAVALVKLSDMADVVYGPAAWIFAVLVVLVVATDRLMCRYSIWKSLEN</sequence>
<evidence type="ECO:0000313" key="3">
    <source>
        <dbReference type="EMBL" id="QEW24888.1"/>
    </source>
</evidence>
<reference evidence="3 5" key="2">
    <citation type="submission" date="2018-08" db="EMBL/GenBank/DDBJ databases">
        <title>Genetic Globetrotter - A new plasmid hitch-hiking vast phylogenetic and geographic distances.</title>
        <authorList>
            <person name="Vollmers J."/>
            <person name="Petersen J."/>
        </authorList>
    </citation>
    <scope>NUCLEOTIDE SEQUENCE [LARGE SCALE GENOMIC DNA]</scope>
    <source>
        <strain evidence="3 5">DSM 26383</strain>
    </source>
</reference>
<dbReference type="RefSeq" id="WP_057820787.1">
    <property type="nucleotide sequence ID" value="NZ_CP031598.1"/>
</dbReference>
<name>A0A0T5P268_9RHOB</name>
<dbReference type="PATRIC" id="fig|540747.5.peg.3385"/>
<dbReference type="Proteomes" id="UP000051401">
    <property type="component" value="Unassembled WGS sequence"/>
</dbReference>
<evidence type="ECO:0000313" key="5">
    <source>
        <dbReference type="Proteomes" id="UP000325785"/>
    </source>
</evidence>
<dbReference type="Pfam" id="PF04403">
    <property type="entry name" value="PqiA"/>
    <property type="match status" value="1"/>
</dbReference>
<feature type="transmembrane region" description="Helical" evidence="1">
    <location>
        <begin position="156"/>
        <end position="177"/>
    </location>
</feature>
<reference evidence="2 4" key="1">
    <citation type="submission" date="2015-04" db="EMBL/GenBank/DDBJ databases">
        <title>The draft genome sequence of Roseovarius indicus B108T.</title>
        <authorList>
            <person name="Li G."/>
            <person name="Lai Q."/>
            <person name="Shao Z."/>
            <person name="Yan P."/>
        </authorList>
    </citation>
    <scope>NUCLEOTIDE SEQUENCE [LARGE SCALE GENOMIC DNA]</scope>
    <source>
        <strain evidence="2 4">B108</strain>
    </source>
</reference>
<dbReference type="InterPro" id="IPR007498">
    <property type="entry name" value="PqiA-like"/>
</dbReference>
<evidence type="ECO:0000313" key="2">
    <source>
        <dbReference type="EMBL" id="KRS15234.1"/>
    </source>
</evidence>
<keyword evidence="1" id="KW-0472">Membrane</keyword>
<gene>
    <name evidence="3" type="primary">yebS</name>
    <name evidence="3" type="ORF">RIdsm_00672</name>
    <name evidence="2" type="ORF">XM52_25145</name>
</gene>
<feature type="transmembrane region" description="Helical" evidence="1">
    <location>
        <begin position="183"/>
        <end position="201"/>
    </location>
</feature>
<dbReference type="STRING" id="540747.SAMN04488031_11114"/>
<evidence type="ECO:0000256" key="1">
    <source>
        <dbReference type="SAM" id="Phobius"/>
    </source>
</evidence>
<feature type="transmembrane region" description="Helical" evidence="1">
    <location>
        <begin position="64"/>
        <end position="90"/>
    </location>
</feature>
<dbReference type="EMBL" id="LAXI01000025">
    <property type="protein sequence ID" value="KRS15234.1"/>
    <property type="molecule type" value="Genomic_DNA"/>
</dbReference>
<dbReference type="OrthoDB" id="5291921at2"/>
<keyword evidence="1" id="KW-1133">Transmembrane helix</keyword>
<protein>
    <submittedName>
        <fullName evidence="3">Inner membrane protein YebS</fullName>
    </submittedName>
    <submittedName>
        <fullName evidence="2">Paraquat-inducible protein A</fullName>
    </submittedName>
</protein>
<keyword evidence="1" id="KW-0812">Transmembrane</keyword>
<proteinExistence type="predicted"/>
<keyword evidence="4" id="KW-1185">Reference proteome</keyword>
<dbReference type="AlphaFoldDB" id="A0A0T5P268"/>
<organism evidence="2 4">
    <name type="scientific">Roseovarius indicus</name>
    <dbReference type="NCBI Taxonomy" id="540747"/>
    <lineage>
        <taxon>Bacteria</taxon>
        <taxon>Pseudomonadati</taxon>
        <taxon>Pseudomonadota</taxon>
        <taxon>Alphaproteobacteria</taxon>
        <taxon>Rhodobacterales</taxon>
        <taxon>Roseobacteraceae</taxon>
        <taxon>Roseovarius</taxon>
    </lineage>
</organism>
<dbReference type="EMBL" id="CP031598">
    <property type="protein sequence ID" value="QEW24888.1"/>
    <property type="molecule type" value="Genomic_DNA"/>
</dbReference>